<reference evidence="2" key="1">
    <citation type="submission" date="2021-06" db="EMBL/GenBank/DDBJ databases">
        <authorList>
            <person name="Kallberg Y."/>
            <person name="Tangrot J."/>
            <person name="Rosling A."/>
        </authorList>
    </citation>
    <scope>NUCLEOTIDE SEQUENCE</scope>
    <source>
        <strain evidence="2">FL130A</strain>
    </source>
</reference>
<dbReference type="Gene3D" id="1.10.30.10">
    <property type="entry name" value="High mobility group box domain"/>
    <property type="match status" value="1"/>
</dbReference>
<evidence type="ECO:0000313" key="3">
    <source>
        <dbReference type="Proteomes" id="UP000789508"/>
    </source>
</evidence>
<organism evidence="2 3">
    <name type="scientific">Ambispora leptoticha</name>
    <dbReference type="NCBI Taxonomy" id="144679"/>
    <lineage>
        <taxon>Eukaryota</taxon>
        <taxon>Fungi</taxon>
        <taxon>Fungi incertae sedis</taxon>
        <taxon>Mucoromycota</taxon>
        <taxon>Glomeromycotina</taxon>
        <taxon>Glomeromycetes</taxon>
        <taxon>Archaeosporales</taxon>
        <taxon>Ambisporaceae</taxon>
        <taxon>Ambispora</taxon>
    </lineage>
</organism>
<dbReference type="EMBL" id="CAJVPS010000145">
    <property type="protein sequence ID" value="CAG8457546.1"/>
    <property type="molecule type" value="Genomic_DNA"/>
</dbReference>
<accession>A0A9N8YV02</accession>
<sequence length="245" mass="28329">MSFSEKQQSICAQIIENNSPNSFFNTTIINSLSDVIIKVPFPPKITPQELAQNKIGKKKSKNLNAFIVYRKQYLEQMHRLGLKPNMVQLSRKAGSAWEKEPQKVKKWYKDLAEKVVDILTERQIKSSDFVENDWNIYTCNVKQNVKERSNFSIKTQPETKRIEYVQPQELESTFESPTISNLEISPLNFPLYIDGIYGTFSLMNDNTTTLPQQFIESNPDFSSPALFDFSPFLCNDSILDLTFFQ</sequence>
<name>A0A9N8YV02_9GLOM</name>
<dbReference type="Pfam" id="PF00505">
    <property type="entry name" value="HMG_box"/>
    <property type="match status" value="1"/>
</dbReference>
<dbReference type="SUPFAM" id="SSF47095">
    <property type="entry name" value="HMG-box"/>
    <property type="match status" value="1"/>
</dbReference>
<dbReference type="OrthoDB" id="2409984at2759"/>
<dbReference type="InterPro" id="IPR036910">
    <property type="entry name" value="HMG_box_dom_sf"/>
</dbReference>
<gene>
    <name evidence="2" type="ORF">ALEPTO_LOCUS1361</name>
</gene>
<dbReference type="InterPro" id="IPR009071">
    <property type="entry name" value="HMG_box_dom"/>
</dbReference>
<dbReference type="AlphaFoldDB" id="A0A9N8YV02"/>
<keyword evidence="3" id="KW-1185">Reference proteome</keyword>
<comment type="caution">
    <text evidence="2">The sequence shown here is derived from an EMBL/GenBank/DDBJ whole genome shotgun (WGS) entry which is preliminary data.</text>
</comment>
<proteinExistence type="predicted"/>
<protein>
    <submittedName>
        <fullName evidence="2">2595_t:CDS:1</fullName>
    </submittedName>
</protein>
<evidence type="ECO:0000259" key="1">
    <source>
        <dbReference type="Pfam" id="PF00505"/>
    </source>
</evidence>
<evidence type="ECO:0000313" key="2">
    <source>
        <dbReference type="EMBL" id="CAG8457546.1"/>
    </source>
</evidence>
<dbReference type="Proteomes" id="UP000789508">
    <property type="component" value="Unassembled WGS sequence"/>
</dbReference>
<feature type="domain" description="HMG box" evidence="1">
    <location>
        <begin position="60"/>
        <end position="114"/>
    </location>
</feature>